<dbReference type="InterPro" id="IPR029016">
    <property type="entry name" value="GAF-like_dom_sf"/>
</dbReference>
<protein>
    <recommendedName>
        <fullName evidence="2">histidine kinase</fullName>
        <ecNumber evidence="2">2.7.13.3</ecNumber>
    </recommendedName>
</protein>
<dbReference type="CDD" id="cd16917">
    <property type="entry name" value="HATPase_UhpB-NarQ-NarX-like"/>
    <property type="match status" value="1"/>
</dbReference>
<keyword evidence="3" id="KW-0808">Transferase</keyword>
<keyword evidence="9" id="KW-1133">Transmembrane helix</keyword>
<dbReference type="GO" id="GO:0046983">
    <property type="term" value="F:protein dimerization activity"/>
    <property type="evidence" value="ECO:0007669"/>
    <property type="project" value="InterPro"/>
</dbReference>
<accession>A0A2V5KHY0</accession>
<feature type="transmembrane region" description="Helical" evidence="9">
    <location>
        <begin position="380"/>
        <end position="397"/>
    </location>
</feature>
<feature type="transmembrane region" description="Helical" evidence="9">
    <location>
        <begin position="277"/>
        <end position="298"/>
    </location>
</feature>
<comment type="caution">
    <text evidence="11">The sequence shown here is derived from an EMBL/GenBank/DDBJ whole genome shotgun (WGS) entry which is preliminary data.</text>
</comment>
<evidence type="ECO:0000259" key="10">
    <source>
        <dbReference type="PROSITE" id="PS50109"/>
    </source>
</evidence>
<dbReference type="InterPro" id="IPR005467">
    <property type="entry name" value="His_kinase_dom"/>
</dbReference>
<feature type="transmembrane region" description="Helical" evidence="9">
    <location>
        <begin position="310"/>
        <end position="330"/>
    </location>
</feature>
<keyword evidence="9" id="KW-0472">Membrane</keyword>
<feature type="transmembrane region" description="Helical" evidence="9">
    <location>
        <begin position="156"/>
        <end position="175"/>
    </location>
</feature>
<reference evidence="11 12" key="1">
    <citation type="submission" date="2018-05" db="EMBL/GenBank/DDBJ databases">
        <title>Paenibacillus flagellatus sp. nov., isolated from selenium mineral soil.</title>
        <authorList>
            <person name="Dai X."/>
        </authorList>
    </citation>
    <scope>NUCLEOTIDE SEQUENCE [LARGE SCALE GENOMIC DNA]</scope>
    <source>
        <strain evidence="11 12">DXL2</strain>
    </source>
</reference>
<dbReference type="PANTHER" id="PTHR24421">
    <property type="entry name" value="NITRATE/NITRITE SENSOR PROTEIN NARX-RELATED"/>
    <property type="match status" value="1"/>
</dbReference>
<evidence type="ECO:0000256" key="9">
    <source>
        <dbReference type="SAM" id="Phobius"/>
    </source>
</evidence>
<dbReference type="InterPro" id="IPR003018">
    <property type="entry name" value="GAF"/>
</dbReference>
<feature type="transmembrane region" description="Helical" evidence="9">
    <location>
        <begin position="236"/>
        <end position="257"/>
    </location>
</feature>
<evidence type="ECO:0000256" key="6">
    <source>
        <dbReference type="ARBA" id="ARBA00022840"/>
    </source>
</evidence>
<dbReference type="Pfam" id="PF13492">
    <property type="entry name" value="GAF_3"/>
    <property type="match status" value="1"/>
</dbReference>
<feature type="transmembrane region" description="Helical" evidence="9">
    <location>
        <begin position="62"/>
        <end position="83"/>
    </location>
</feature>
<dbReference type="Pfam" id="PF02518">
    <property type="entry name" value="HATPase_c"/>
    <property type="match status" value="1"/>
</dbReference>
<evidence type="ECO:0000256" key="8">
    <source>
        <dbReference type="SAM" id="MobiDB-lite"/>
    </source>
</evidence>
<feature type="transmembrane region" description="Helical" evidence="9">
    <location>
        <begin position="211"/>
        <end position="230"/>
    </location>
</feature>
<evidence type="ECO:0000256" key="2">
    <source>
        <dbReference type="ARBA" id="ARBA00012438"/>
    </source>
</evidence>
<dbReference type="Gene3D" id="1.20.5.1930">
    <property type="match status" value="1"/>
</dbReference>
<dbReference type="EC" id="2.7.13.3" evidence="2"/>
<feature type="domain" description="Histidine kinase" evidence="10">
    <location>
        <begin position="555"/>
        <end position="760"/>
    </location>
</feature>
<keyword evidence="6" id="KW-0067">ATP-binding</keyword>
<feature type="transmembrane region" description="Helical" evidence="9">
    <location>
        <begin position="126"/>
        <end position="149"/>
    </location>
</feature>
<dbReference type="SUPFAM" id="SSF55874">
    <property type="entry name" value="ATPase domain of HSP90 chaperone/DNA topoisomerase II/histidine kinase"/>
    <property type="match status" value="1"/>
</dbReference>
<feature type="transmembrane region" description="Helical" evidence="9">
    <location>
        <begin position="351"/>
        <end position="374"/>
    </location>
</feature>
<dbReference type="GO" id="GO:0005524">
    <property type="term" value="F:ATP binding"/>
    <property type="evidence" value="ECO:0007669"/>
    <property type="project" value="UniProtKB-KW"/>
</dbReference>
<dbReference type="EMBL" id="QJVJ01000006">
    <property type="protein sequence ID" value="PYI54000.1"/>
    <property type="molecule type" value="Genomic_DNA"/>
</dbReference>
<keyword evidence="12" id="KW-1185">Reference proteome</keyword>
<dbReference type="PANTHER" id="PTHR24421:SF61">
    <property type="entry name" value="OXYGEN SENSOR HISTIDINE KINASE NREB"/>
    <property type="match status" value="1"/>
</dbReference>
<feature type="transmembrane region" description="Helical" evidence="9">
    <location>
        <begin position="181"/>
        <end position="202"/>
    </location>
</feature>
<dbReference type="AlphaFoldDB" id="A0A2V5KHY0"/>
<evidence type="ECO:0000256" key="1">
    <source>
        <dbReference type="ARBA" id="ARBA00000085"/>
    </source>
</evidence>
<dbReference type="PROSITE" id="PS50109">
    <property type="entry name" value="HIS_KIN"/>
    <property type="match status" value="1"/>
</dbReference>
<name>A0A2V5KHY0_9BACL</name>
<dbReference type="InterPro" id="IPR003594">
    <property type="entry name" value="HATPase_dom"/>
</dbReference>
<dbReference type="SUPFAM" id="SSF55781">
    <property type="entry name" value="GAF domain-like"/>
    <property type="match status" value="1"/>
</dbReference>
<dbReference type="Proteomes" id="UP000247476">
    <property type="component" value="Unassembled WGS sequence"/>
</dbReference>
<comment type="catalytic activity">
    <reaction evidence="1">
        <text>ATP + protein L-histidine = ADP + protein N-phospho-L-histidine.</text>
        <dbReference type="EC" id="2.7.13.3"/>
    </reaction>
</comment>
<evidence type="ECO:0000313" key="12">
    <source>
        <dbReference type="Proteomes" id="UP000247476"/>
    </source>
</evidence>
<dbReference type="InterPro" id="IPR036890">
    <property type="entry name" value="HATPase_C_sf"/>
</dbReference>
<sequence length="777" mass="86113">MGRLGGDRLRSRLCHSGDRAIRTTRPHGTTAFGMIGIWEGHMDSGAHSVSTRFVSNQSHPSGWLFVIRLVSLTVCGLIAFLFLSKIPSYYVYMRDICHNSSCEYAALTPLPKHVWETFGLNESAYAALYTGIALLFFAIYFSVALLILVKRPREPISYFAAVAMMALTASTFIELQWRELGWLSSTIGNLSLASFVLFLLLFPNGTMARTGVFFTGVALMAVRFVSYYIPVAPWGARYWPLWCDLLWMIMQYGVLIYNQYYRYRYRGGAVERQQTKWVVYGLLLSLTGVFLVSVVPLLVQADFYEVKDPLRMLVLDLGVQLLMLPIPVTLGISMLRKRLWDIDPIMNRTMVYISLSTFIVALYSLIVWYLSVLFQTGKNAVFSIVAAGVVAVLFAPLKEKLQRMANRLLYGEQHDPFSVLLQLGNRLKESLSPEAALDTVVKTVKDSLRVPYAGISLDRSGLVQSAGERKTDVTVIPLVAGGTALGSLHIAARSEGEAFNEADLRLIGALARQAAIVVQSVKQAMDIRLLLADLQESKEQLIFAREEERRSMRKNLHDDIAPRLAAMRLTASLVTDWIRKDPNRAIAIMTQFKQDIAETVEEIRGIVYDLRPHALDELGLIGAVRQRIEQLQHIQQVKDIADAAPLAFELDAPARLPILPAAVEVGAYRIVTEALVNVVKHAKADTCSIKIAIDTAQGRALIVEIRDNGIGLPDQPASADNRGLGLTSLRERARELGGMCTIDNRPTGGMSVRAWLPIKESPNQGGNDENAANTAGG</sequence>
<proteinExistence type="predicted"/>
<dbReference type="GO" id="GO:0016020">
    <property type="term" value="C:membrane"/>
    <property type="evidence" value="ECO:0007669"/>
    <property type="project" value="InterPro"/>
</dbReference>
<feature type="compositionally biased region" description="Polar residues" evidence="8">
    <location>
        <begin position="761"/>
        <end position="777"/>
    </location>
</feature>
<evidence type="ECO:0000256" key="5">
    <source>
        <dbReference type="ARBA" id="ARBA00022777"/>
    </source>
</evidence>
<evidence type="ECO:0000313" key="11">
    <source>
        <dbReference type="EMBL" id="PYI54000.1"/>
    </source>
</evidence>
<dbReference type="InterPro" id="IPR050482">
    <property type="entry name" value="Sensor_HK_TwoCompSys"/>
</dbReference>
<evidence type="ECO:0000256" key="3">
    <source>
        <dbReference type="ARBA" id="ARBA00022679"/>
    </source>
</evidence>
<keyword evidence="9" id="KW-0812">Transmembrane</keyword>
<keyword evidence="4" id="KW-0547">Nucleotide-binding</keyword>
<evidence type="ECO:0000256" key="4">
    <source>
        <dbReference type="ARBA" id="ARBA00022741"/>
    </source>
</evidence>
<dbReference type="SMART" id="SM00387">
    <property type="entry name" value="HATPase_c"/>
    <property type="match status" value="1"/>
</dbReference>
<organism evidence="11 12">
    <name type="scientific">Paenibacillus flagellatus</name>
    <dbReference type="NCBI Taxonomy" id="2211139"/>
    <lineage>
        <taxon>Bacteria</taxon>
        <taxon>Bacillati</taxon>
        <taxon>Bacillota</taxon>
        <taxon>Bacilli</taxon>
        <taxon>Bacillales</taxon>
        <taxon>Paenibacillaceae</taxon>
        <taxon>Paenibacillus</taxon>
    </lineage>
</organism>
<feature type="region of interest" description="Disordered" evidence="8">
    <location>
        <begin position="758"/>
        <end position="777"/>
    </location>
</feature>
<dbReference type="GO" id="GO:0000155">
    <property type="term" value="F:phosphorelay sensor kinase activity"/>
    <property type="evidence" value="ECO:0007669"/>
    <property type="project" value="InterPro"/>
</dbReference>
<evidence type="ECO:0000256" key="7">
    <source>
        <dbReference type="ARBA" id="ARBA00023012"/>
    </source>
</evidence>
<dbReference type="InterPro" id="IPR011712">
    <property type="entry name" value="Sig_transdc_His_kin_sub3_dim/P"/>
</dbReference>
<gene>
    <name evidence="11" type="ORF">DLM86_15750</name>
</gene>
<dbReference type="Pfam" id="PF07730">
    <property type="entry name" value="HisKA_3"/>
    <property type="match status" value="1"/>
</dbReference>
<dbReference type="Gene3D" id="3.30.565.10">
    <property type="entry name" value="Histidine kinase-like ATPase, C-terminal domain"/>
    <property type="match status" value="1"/>
</dbReference>
<keyword evidence="5" id="KW-0418">Kinase</keyword>
<dbReference type="Gene3D" id="3.30.450.40">
    <property type="match status" value="1"/>
</dbReference>
<keyword evidence="7" id="KW-0902">Two-component regulatory system</keyword>